<dbReference type="EMBL" id="PGUY01000063">
    <property type="protein sequence ID" value="PLT28172.1"/>
    <property type="molecule type" value="Genomic_DNA"/>
</dbReference>
<organism evidence="2 3">
    <name type="scientific">Peribacillus deserti</name>
    <dbReference type="NCBI Taxonomy" id="673318"/>
    <lineage>
        <taxon>Bacteria</taxon>
        <taxon>Bacillati</taxon>
        <taxon>Bacillota</taxon>
        <taxon>Bacilli</taxon>
        <taxon>Bacillales</taxon>
        <taxon>Bacillaceae</taxon>
        <taxon>Peribacillus</taxon>
    </lineage>
</organism>
<dbReference type="RefSeq" id="WP_101645112.1">
    <property type="nucleotide sequence ID" value="NZ_PGUY01000063.1"/>
</dbReference>
<name>A0A2N5M1F1_9BACI</name>
<reference evidence="2 3" key="1">
    <citation type="submission" date="2017-11" db="EMBL/GenBank/DDBJ databases">
        <title>Comparitive Functional Genomics of Dry Heat Resistant strains isolated from the Viking Spacecraft.</title>
        <authorList>
            <person name="Seuylemezian A."/>
            <person name="Cooper K."/>
            <person name="Vaishampayan P."/>
        </authorList>
    </citation>
    <scope>NUCLEOTIDE SEQUENCE [LARGE SCALE GENOMIC DNA]</scope>
    <source>
        <strain evidence="2 3">V1-29</strain>
    </source>
</reference>
<dbReference type="Proteomes" id="UP000234748">
    <property type="component" value="Unassembled WGS sequence"/>
</dbReference>
<feature type="domain" description="NERD" evidence="1">
    <location>
        <begin position="28"/>
        <end position="99"/>
    </location>
</feature>
<dbReference type="OrthoDB" id="5782056at2"/>
<gene>
    <name evidence="2" type="ORF">CUU66_19700</name>
</gene>
<proteinExistence type="predicted"/>
<evidence type="ECO:0000313" key="3">
    <source>
        <dbReference type="Proteomes" id="UP000234748"/>
    </source>
</evidence>
<evidence type="ECO:0000259" key="1">
    <source>
        <dbReference type="PROSITE" id="PS50965"/>
    </source>
</evidence>
<evidence type="ECO:0000313" key="2">
    <source>
        <dbReference type="EMBL" id="PLT28172.1"/>
    </source>
</evidence>
<sequence>MKFLDFTFKTIPPFYTYDIIISFHFPKFVNIGEYKIGIQLAQLLKDYYHLNDILINNTGSSSGYSQIDHVVLTPYGIFVIETKNYQGTIYGQRIARHGW</sequence>
<dbReference type="AlphaFoldDB" id="A0A2N5M1F1"/>
<dbReference type="PROSITE" id="PS50965">
    <property type="entry name" value="NERD"/>
    <property type="match status" value="1"/>
</dbReference>
<dbReference type="InterPro" id="IPR011528">
    <property type="entry name" value="NERD"/>
</dbReference>
<comment type="caution">
    <text evidence="2">The sequence shown here is derived from an EMBL/GenBank/DDBJ whole genome shotgun (WGS) entry which is preliminary data.</text>
</comment>
<dbReference type="Pfam" id="PF08378">
    <property type="entry name" value="NERD"/>
    <property type="match status" value="1"/>
</dbReference>
<keyword evidence="3" id="KW-1185">Reference proteome</keyword>
<protein>
    <recommendedName>
        <fullName evidence="1">NERD domain-containing protein</fullName>
    </recommendedName>
</protein>
<accession>A0A2N5M1F1</accession>